<dbReference type="FunFam" id="4.10.1000.10:FF:000018">
    <property type="entry name" value="Zinc finger protein"/>
    <property type="match status" value="1"/>
</dbReference>
<dbReference type="GO" id="GO:0008270">
    <property type="term" value="F:zinc ion binding"/>
    <property type="evidence" value="ECO:0007669"/>
    <property type="project" value="UniProtKB-KW"/>
</dbReference>
<evidence type="ECO:0000313" key="8">
    <source>
        <dbReference type="Proteomes" id="UP000252139"/>
    </source>
</evidence>
<dbReference type="SMART" id="SM00356">
    <property type="entry name" value="ZnF_C3H1"/>
    <property type="match status" value="2"/>
</dbReference>
<dbReference type="AlphaFoldDB" id="A0A367KDK4"/>
<organism evidence="7 8">
    <name type="scientific">Rhizopus azygosporus</name>
    <name type="common">Rhizopus microsporus var. azygosporus</name>
    <dbReference type="NCBI Taxonomy" id="86630"/>
    <lineage>
        <taxon>Eukaryota</taxon>
        <taxon>Fungi</taxon>
        <taxon>Fungi incertae sedis</taxon>
        <taxon>Mucoromycota</taxon>
        <taxon>Mucoromycotina</taxon>
        <taxon>Mucoromycetes</taxon>
        <taxon>Mucorales</taxon>
        <taxon>Mucorineae</taxon>
        <taxon>Rhizopodaceae</taxon>
        <taxon>Rhizopus</taxon>
    </lineage>
</organism>
<dbReference type="Gene3D" id="4.10.1000.10">
    <property type="entry name" value="Zinc finger, CCCH-type"/>
    <property type="match status" value="2"/>
</dbReference>
<dbReference type="EMBL" id="PJQL01000070">
    <property type="protein sequence ID" value="RCI00269.1"/>
    <property type="molecule type" value="Genomic_DNA"/>
</dbReference>
<feature type="domain" description="C3H1-type" evidence="6">
    <location>
        <begin position="103"/>
        <end position="131"/>
    </location>
</feature>
<dbReference type="InterPro" id="IPR045877">
    <property type="entry name" value="ZFP36-like"/>
</dbReference>
<gene>
    <name evidence="7" type="ORF">CU097_014701</name>
</gene>
<comment type="caution">
    <text evidence="7">The sequence shown here is derived from an EMBL/GenBank/DDBJ whole genome shotgun (WGS) entry which is preliminary data.</text>
</comment>
<proteinExistence type="predicted"/>
<evidence type="ECO:0000256" key="2">
    <source>
        <dbReference type="ARBA" id="ARBA00022737"/>
    </source>
</evidence>
<protein>
    <recommendedName>
        <fullName evidence="6">C3H1-type domain-containing protein</fullName>
    </recommendedName>
</protein>
<keyword evidence="2" id="KW-0677">Repeat</keyword>
<dbReference type="GO" id="GO:0010468">
    <property type="term" value="P:regulation of gene expression"/>
    <property type="evidence" value="ECO:0007669"/>
    <property type="project" value="UniProtKB-ARBA"/>
</dbReference>
<dbReference type="PANTHER" id="PTHR12547">
    <property type="entry name" value="CCCH ZINC FINGER/TIS11-RELATED"/>
    <property type="match status" value="1"/>
</dbReference>
<keyword evidence="4 5" id="KW-0862">Zinc</keyword>
<keyword evidence="8" id="KW-1185">Reference proteome</keyword>
<feature type="zinc finger region" description="C3H1-type" evidence="5">
    <location>
        <begin position="65"/>
        <end position="93"/>
    </location>
</feature>
<dbReference type="OrthoDB" id="410307at2759"/>
<dbReference type="InterPro" id="IPR036855">
    <property type="entry name" value="Znf_CCCH_sf"/>
</dbReference>
<dbReference type="GO" id="GO:0003729">
    <property type="term" value="F:mRNA binding"/>
    <property type="evidence" value="ECO:0007669"/>
    <property type="project" value="InterPro"/>
</dbReference>
<accession>A0A367KDK4</accession>
<dbReference type="SUPFAM" id="SSF90229">
    <property type="entry name" value="CCCH zinc finger"/>
    <property type="match status" value="2"/>
</dbReference>
<sequence>MVFNLFESDQHHYSSSRLGSSSSMPNWSLQSLSPFLQLPSPSPYQKPSVSNPQTSFKSKQKEITLYKTEFCRNWIELGHCRYGTKCLYAHGEKEIRTVPRHARYKTQICRAYHSDGSCPYGVRCTFIHDSDYTSERRDMNSPVSNASTNFGSTTNNSTSLAASIHEADSIWSPSSSFMAKNSKTTFPVVAMRNF</sequence>
<dbReference type="STRING" id="86630.A0A367KDK4"/>
<evidence type="ECO:0000256" key="1">
    <source>
        <dbReference type="ARBA" id="ARBA00022723"/>
    </source>
</evidence>
<evidence type="ECO:0000256" key="4">
    <source>
        <dbReference type="ARBA" id="ARBA00022833"/>
    </source>
</evidence>
<keyword evidence="1 5" id="KW-0479">Metal-binding</keyword>
<dbReference type="Pfam" id="PF18345">
    <property type="entry name" value="zf_CCCH_4"/>
    <property type="match status" value="1"/>
</dbReference>
<evidence type="ECO:0000256" key="5">
    <source>
        <dbReference type="PROSITE-ProRule" id="PRU00723"/>
    </source>
</evidence>
<dbReference type="Pfam" id="PF00642">
    <property type="entry name" value="zf-CCCH"/>
    <property type="match status" value="1"/>
</dbReference>
<dbReference type="Proteomes" id="UP000252139">
    <property type="component" value="Unassembled WGS sequence"/>
</dbReference>
<name>A0A367KDK4_RHIAZ</name>
<evidence type="ECO:0000313" key="7">
    <source>
        <dbReference type="EMBL" id="RCI00269.1"/>
    </source>
</evidence>
<dbReference type="PROSITE" id="PS50103">
    <property type="entry name" value="ZF_C3H1"/>
    <property type="match status" value="2"/>
</dbReference>
<feature type="domain" description="C3H1-type" evidence="6">
    <location>
        <begin position="65"/>
        <end position="93"/>
    </location>
</feature>
<feature type="zinc finger region" description="C3H1-type" evidence="5">
    <location>
        <begin position="103"/>
        <end position="131"/>
    </location>
</feature>
<evidence type="ECO:0000259" key="6">
    <source>
        <dbReference type="PROSITE" id="PS50103"/>
    </source>
</evidence>
<keyword evidence="3 5" id="KW-0863">Zinc-finger</keyword>
<dbReference type="FunFam" id="4.10.1000.10:FF:000001">
    <property type="entry name" value="zinc finger CCCH domain-containing protein 15-like"/>
    <property type="match status" value="1"/>
</dbReference>
<evidence type="ECO:0000256" key="3">
    <source>
        <dbReference type="ARBA" id="ARBA00022771"/>
    </source>
</evidence>
<reference evidence="7 8" key="1">
    <citation type="journal article" date="2018" name="G3 (Bethesda)">
        <title>Phylogenetic and Phylogenomic Definition of Rhizopus Species.</title>
        <authorList>
            <person name="Gryganskyi A.P."/>
            <person name="Golan J."/>
            <person name="Dolatabadi S."/>
            <person name="Mondo S."/>
            <person name="Robb S."/>
            <person name="Idnurm A."/>
            <person name="Muszewska A."/>
            <person name="Steczkiewicz K."/>
            <person name="Masonjones S."/>
            <person name="Liao H.L."/>
            <person name="Gajdeczka M.T."/>
            <person name="Anike F."/>
            <person name="Vuek A."/>
            <person name="Anishchenko I.M."/>
            <person name="Voigt K."/>
            <person name="de Hoog G.S."/>
            <person name="Smith M.E."/>
            <person name="Heitman J."/>
            <person name="Vilgalys R."/>
            <person name="Stajich J.E."/>
        </authorList>
    </citation>
    <scope>NUCLEOTIDE SEQUENCE [LARGE SCALE GENOMIC DNA]</scope>
    <source>
        <strain evidence="7 8">CBS 357.93</strain>
    </source>
</reference>
<dbReference type="PANTHER" id="PTHR12547:SF18">
    <property type="entry name" value="PROTEIN TIS11"/>
    <property type="match status" value="1"/>
</dbReference>
<dbReference type="InterPro" id="IPR000571">
    <property type="entry name" value="Znf_CCCH"/>
</dbReference>